<dbReference type="AlphaFoldDB" id="A0A9W8URI1"/>
<name>A0A9W8URI1_AKAMU</name>
<dbReference type="EMBL" id="JAJHUN010000002">
    <property type="protein sequence ID" value="KAJ4161620.1"/>
    <property type="molecule type" value="Genomic_DNA"/>
</dbReference>
<feature type="region of interest" description="Disordered" evidence="1">
    <location>
        <begin position="24"/>
        <end position="50"/>
    </location>
</feature>
<gene>
    <name evidence="2" type="ORF">LMH87_007650</name>
</gene>
<organism evidence="2 3">
    <name type="scientific">Akanthomyces muscarius</name>
    <name type="common">Entomopathogenic fungus</name>
    <name type="synonym">Lecanicillium muscarium</name>
    <dbReference type="NCBI Taxonomy" id="2231603"/>
    <lineage>
        <taxon>Eukaryota</taxon>
        <taxon>Fungi</taxon>
        <taxon>Dikarya</taxon>
        <taxon>Ascomycota</taxon>
        <taxon>Pezizomycotina</taxon>
        <taxon>Sordariomycetes</taxon>
        <taxon>Hypocreomycetidae</taxon>
        <taxon>Hypocreales</taxon>
        <taxon>Cordycipitaceae</taxon>
        <taxon>Akanthomyces</taxon>
    </lineage>
</organism>
<sequence length="262" mass="28611">MWCPAYLNTRLPLECQEKVASGSCNDRMNTDAKSEAASEPTSATSDDESGCPGCNDVTNYGNLESACSVTVRDDEESWDELGSTSSVTVRGTEESQYEFESASSVTVPDVEESWDEFGSTSSVTVQDVEESWAGFGSTSSVTVLDVEESWGGFGSTSSVAKREDREKYDESEFGRSTTVKEEEALEVEKLCGCVHVTMTGNEKSSQTTRLFAPFDSAIDEQITIAIGILPHGCLPRIAHSTRSEIRSYDRAYILRWLSEPSS</sequence>
<keyword evidence="3" id="KW-1185">Reference proteome</keyword>
<dbReference type="Proteomes" id="UP001144673">
    <property type="component" value="Unassembled WGS sequence"/>
</dbReference>
<dbReference type="GeneID" id="80894809"/>
<protein>
    <submittedName>
        <fullName evidence="2">Uncharacterized protein</fullName>
    </submittedName>
</protein>
<dbReference type="KEGG" id="amus:LMH87_007650"/>
<evidence type="ECO:0000256" key="1">
    <source>
        <dbReference type="SAM" id="MobiDB-lite"/>
    </source>
</evidence>
<evidence type="ECO:0000313" key="2">
    <source>
        <dbReference type="EMBL" id="KAJ4161620.1"/>
    </source>
</evidence>
<comment type="caution">
    <text evidence="2">The sequence shown here is derived from an EMBL/GenBank/DDBJ whole genome shotgun (WGS) entry which is preliminary data.</text>
</comment>
<proteinExistence type="predicted"/>
<reference evidence="2" key="1">
    <citation type="journal article" date="2023" name="Access Microbiol">
        <title>De-novo genome assembly for Akanthomyces muscarius, a biocontrol agent of insect agricultural pests.</title>
        <authorList>
            <person name="Erdos Z."/>
            <person name="Studholme D.J."/>
            <person name="Raymond B."/>
            <person name="Sharma M."/>
        </authorList>
    </citation>
    <scope>NUCLEOTIDE SEQUENCE</scope>
    <source>
        <strain evidence="2">Ve6</strain>
    </source>
</reference>
<dbReference type="RefSeq" id="XP_056058004.1">
    <property type="nucleotide sequence ID" value="XM_056199567.1"/>
</dbReference>
<evidence type="ECO:0000313" key="3">
    <source>
        <dbReference type="Proteomes" id="UP001144673"/>
    </source>
</evidence>
<accession>A0A9W8URI1</accession>